<dbReference type="AlphaFoldDB" id="A0A9D5AY17"/>
<dbReference type="Proteomes" id="UP001058974">
    <property type="component" value="Chromosome 4"/>
</dbReference>
<name>A0A9D5AY17_PEA</name>
<dbReference type="Gramene" id="Psat04G0605800-T1">
    <property type="protein sequence ID" value="KAI5422885.1"/>
    <property type="gene ID" value="KIW84_046058"/>
</dbReference>
<dbReference type="Gramene" id="chrUn1067G0000300-T1">
    <property type="protein sequence ID" value="KAI5381276.1"/>
    <property type="gene ID" value="KIW84_UN0869"/>
</dbReference>
<keyword evidence="3" id="KW-1185">Reference proteome</keyword>
<gene>
    <name evidence="2" type="ORF">KIW84_046058</name>
</gene>
<protein>
    <submittedName>
        <fullName evidence="2">Uncharacterized protein</fullName>
    </submittedName>
</protein>
<evidence type="ECO:0000256" key="1">
    <source>
        <dbReference type="SAM" id="Coils"/>
    </source>
</evidence>
<comment type="caution">
    <text evidence="2">The sequence shown here is derived from an EMBL/GenBank/DDBJ whole genome shotgun (WGS) entry which is preliminary data.</text>
</comment>
<organism evidence="2 3">
    <name type="scientific">Pisum sativum</name>
    <name type="common">Garden pea</name>
    <name type="synonym">Lathyrus oleraceus</name>
    <dbReference type="NCBI Taxonomy" id="3888"/>
    <lineage>
        <taxon>Eukaryota</taxon>
        <taxon>Viridiplantae</taxon>
        <taxon>Streptophyta</taxon>
        <taxon>Embryophyta</taxon>
        <taxon>Tracheophyta</taxon>
        <taxon>Spermatophyta</taxon>
        <taxon>Magnoliopsida</taxon>
        <taxon>eudicotyledons</taxon>
        <taxon>Gunneridae</taxon>
        <taxon>Pentapetalae</taxon>
        <taxon>rosids</taxon>
        <taxon>fabids</taxon>
        <taxon>Fabales</taxon>
        <taxon>Fabaceae</taxon>
        <taxon>Papilionoideae</taxon>
        <taxon>50 kb inversion clade</taxon>
        <taxon>NPAAA clade</taxon>
        <taxon>Hologalegina</taxon>
        <taxon>IRL clade</taxon>
        <taxon>Fabeae</taxon>
        <taxon>Lathyrus</taxon>
    </lineage>
</organism>
<keyword evidence="1" id="KW-0175">Coiled coil</keyword>
<proteinExistence type="predicted"/>
<dbReference type="EMBL" id="JAMSHJ010000004">
    <property type="protein sequence ID" value="KAI5422885.1"/>
    <property type="molecule type" value="Genomic_DNA"/>
</dbReference>
<accession>A0A9D5AY17</accession>
<evidence type="ECO:0000313" key="2">
    <source>
        <dbReference type="EMBL" id="KAI5422885.1"/>
    </source>
</evidence>
<sequence length="169" mass="19039">MGSAIGNPMYTDECTENKLMVTYARILVKVDVTNEPKAIVKQLKPRATKERDKPLTVVVALKGSCENGDQVKVCDNGDIVKTVEGKENNWNMNWSKHTEGGGGAMKVLWEKLRRLKQIMRKLMKPLTNIKSKIEKARGDLQEAQKDLAQDIMNGQLITKSEFVHRKSSI</sequence>
<evidence type="ECO:0000313" key="3">
    <source>
        <dbReference type="Proteomes" id="UP001058974"/>
    </source>
</evidence>
<reference evidence="2 3" key="1">
    <citation type="journal article" date="2022" name="Nat. Genet.">
        <title>Improved pea reference genome and pan-genome highlight genomic features and evolutionary characteristics.</title>
        <authorList>
            <person name="Yang T."/>
            <person name="Liu R."/>
            <person name="Luo Y."/>
            <person name="Hu S."/>
            <person name="Wang D."/>
            <person name="Wang C."/>
            <person name="Pandey M.K."/>
            <person name="Ge S."/>
            <person name="Xu Q."/>
            <person name="Li N."/>
            <person name="Li G."/>
            <person name="Huang Y."/>
            <person name="Saxena R.K."/>
            <person name="Ji Y."/>
            <person name="Li M."/>
            <person name="Yan X."/>
            <person name="He Y."/>
            <person name="Liu Y."/>
            <person name="Wang X."/>
            <person name="Xiang C."/>
            <person name="Varshney R.K."/>
            <person name="Ding H."/>
            <person name="Gao S."/>
            <person name="Zong X."/>
        </authorList>
    </citation>
    <scope>NUCLEOTIDE SEQUENCE [LARGE SCALE GENOMIC DNA]</scope>
    <source>
        <strain evidence="2 3">cv. Zhongwan 6</strain>
    </source>
</reference>
<feature type="coiled-coil region" evidence="1">
    <location>
        <begin position="126"/>
        <end position="153"/>
    </location>
</feature>